<dbReference type="Gene3D" id="3.30.70.270">
    <property type="match status" value="1"/>
</dbReference>
<reference evidence="11" key="1">
    <citation type="journal article" date="2017" name="Nature">
        <title>The genome of Chenopodium quinoa.</title>
        <authorList>
            <person name="Jarvis D.E."/>
            <person name="Ho Y.S."/>
            <person name="Lightfoot D.J."/>
            <person name="Schmoeckel S.M."/>
            <person name="Li B."/>
            <person name="Borm T.J.A."/>
            <person name="Ohyanagi H."/>
            <person name="Mineta K."/>
            <person name="Michell C.T."/>
            <person name="Saber N."/>
            <person name="Kharbatia N.M."/>
            <person name="Rupper R.R."/>
            <person name="Sharp A.R."/>
            <person name="Dally N."/>
            <person name="Boughton B.A."/>
            <person name="Woo Y.H."/>
            <person name="Gao G."/>
            <person name="Schijlen E.G.W.M."/>
            <person name="Guo X."/>
            <person name="Momin A.A."/>
            <person name="Negrao S."/>
            <person name="Al-Babili S."/>
            <person name="Gehring C."/>
            <person name="Roessner U."/>
            <person name="Jung C."/>
            <person name="Murphy K."/>
            <person name="Arold S.T."/>
            <person name="Gojobori T."/>
            <person name="van der Linden C.G."/>
            <person name="van Loo E.N."/>
            <person name="Jellen E.N."/>
            <person name="Maughan P.J."/>
            <person name="Tester M."/>
        </authorList>
    </citation>
    <scope>NUCLEOTIDE SEQUENCE [LARGE SCALE GENOMIC DNA]</scope>
    <source>
        <strain evidence="11">cv. PI 614886</strain>
    </source>
</reference>
<keyword evidence="3" id="KW-0548">Nucleotidyltransferase</keyword>
<dbReference type="Gramene" id="AUR62042237-RA">
    <property type="protein sequence ID" value="AUR62042237-RA:cds"/>
    <property type="gene ID" value="AUR62042237"/>
</dbReference>
<evidence type="ECO:0000256" key="5">
    <source>
        <dbReference type="ARBA" id="ARBA00022759"/>
    </source>
</evidence>
<proteinExistence type="predicted"/>
<keyword evidence="12" id="KW-1185">Reference proteome</keyword>
<dbReference type="EnsemblPlants" id="AUR62042237-RA">
    <property type="protein sequence ID" value="AUR62042237-RA:cds"/>
    <property type="gene ID" value="AUR62042237"/>
</dbReference>
<dbReference type="PANTHER" id="PTHR34072:SF41">
    <property type="entry name" value="REVERSE TRANSCRIPTASE_RETROTRANSPOSON-DERIVED PROTEIN RNASE H-LIKE DOMAIN-CONTAINING PROTEIN"/>
    <property type="match status" value="1"/>
</dbReference>
<dbReference type="InterPro" id="IPR005162">
    <property type="entry name" value="Retrotrans_gag_dom"/>
</dbReference>
<evidence type="ECO:0000256" key="3">
    <source>
        <dbReference type="ARBA" id="ARBA00022695"/>
    </source>
</evidence>
<keyword evidence="5" id="KW-0255">Endonuclease</keyword>
<evidence type="ECO:0000313" key="12">
    <source>
        <dbReference type="Proteomes" id="UP000596660"/>
    </source>
</evidence>
<evidence type="ECO:0000313" key="11">
    <source>
        <dbReference type="EnsemblPlants" id="AUR62042237-RA:cds"/>
    </source>
</evidence>
<dbReference type="InterPro" id="IPR021109">
    <property type="entry name" value="Peptidase_aspartic_dom_sf"/>
</dbReference>
<reference evidence="11" key="2">
    <citation type="submission" date="2021-03" db="UniProtKB">
        <authorList>
            <consortium name="EnsemblPlants"/>
        </authorList>
    </citation>
    <scope>IDENTIFICATION</scope>
</reference>
<dbReference type="InterPro" id="IPR043128">
    <property type="entry name" value="Rev_trsase/Diguanyl_cyclase"/>
</dbReference>
<evidence type="ECO:0000256" key="6">
    <source>
        <dbReference type="ARBA" id="ARBA00022801"/>
    </source>
</evidence>
<sequence>MKDETRKQFLPNNTSWVARDKLKDLKHTNTIREYVKQFMSLMLDIGNMSEEDKLFQFMSGLKPWAQTELRRQKVQDLNVAIVAAEALVDWKPSGGPHIARNCPKRQQLSALLGESSSDEEDSRENEQEEEDVAPRMNTMKIVCAAIKGEQKEPVDGLMYCRVTVNGSEMWAMIDTGATHNFLKGGLVRKMGLKVQPSSHMIKTVNSAAADSVGIVKDVFVKMGAWKGKVEFLVVEMDDYELVLGNKYFKQAKLMVAPHLGGVVITDEAYPCFVPGRLSTANVTSTDSLLSAMQVKKGIKRGESTFLATLVEIKKDAIVEISKGRVRMDENKVKAIVNWEQPKLVPELRSFLGLANYYRKFIKGYSQKVAPLTDLLKKGQAWAWSDKCEDAFNGLKLAISSKLVLKLPEFDKSFEVHNDALGRAIGGVLVQDGHPIAFEGRKLKEAEEKYSAHEKEMLAVVHCLRTWRHYRLGTKFTVLTDNVANTFFQSQKTLSPKQARWMEFLEEYDFAWQYKPGRHNCVPDALSRKTQEVFAALTSVQSDFTQRVRDECKDNAEYVKLCELVKEGSVRRYWLENGLLLAQGGRLYVPSGKLRQELLSDASVGEPTSLRSVASQRHGQRSDASLGPWCGLVKQRNAWLTRRCCETTLPLDSSTVLTRQHVGVVLGGSWHGCWELILM</sequence>
<dbReference type="GO" id="GO:0003964">
    <property type="term" value="F:RNA-directed DNA polymerase activity"/>
    <property type="evidence" value="ECO:0007669"/>
    <property type="project" value="UniProtKB-KW"/>
</dbReference>
<dbReference type="CDD" id="cd00303">
    <property type="entry name" value="retropepsin_like"/>
    <property type="match status" value="1"/>
</dbReference>
<evidence type="ECO:0000259" key="9">
    <source>
        <dbReference type="Pfam" id="PF03732"/>
    </source>
</evidence>
<keyword evidence="6" id="KW-0378">Hydrolase</keyword>
<dbReference type="Pfam" id="PF03732">
    <property type="entry name" value="Retrotrans_gag"/>
    <property type="match status" value="1"/>
</dbReference>
<evidence type="ECO:0000259" key="10">
    <source>
        <dbReference type="Pfam" id="PF17917"/>
    </source>
</evidence>
<keyword evidence="7" id="KW-0695">RNA-directed DNA polymerase</keyword>
<dbReference type="AlphaFoldDB" id="A0A803N8Q4"/>
<evidence type="ECO:0000256" key="8">
    <source>
        <dbReference type="SAM" id="MobiDB-lite"/>
    </source>
</evidence>
<organism evidence="11 12">
    <name type="scientific">Chenopodium quinoa</name>
    <name type="common">Quinoa</name>
    <dbReference type="NCBI Taxonomy" id="63459"/>
    <lineage>
        <taxon>Eukaryota</taxon>
        <taxon>Viridiplantae</taxon>
        <taxon>Streptophyta</taxon>
        <taxon>Embryophyta</taxon>
        <taxon>Tracheophyta</taxon>
        <taxon>Spermatophyta</taxon>
        <taxon>Magnoliopsida</taxon>
        <taxon>eudicotyledons</taxon>
        <taxon>Gunneridae</taxon>
        <taxon>Pentapetalae</taxon>
        <taxon>Caryophyllales</taxon>
        <taxon>Chenopodiaceae</taxon>
        <taxon>Chenopodioideae</taxon>
        <taxon>Atripliceae</taxon>
        <taxon>Chenopodium</taxon>
    </lineage>
</organism>
<dbReference type="PANTHER" id="PTHR34072">
    <property type="entry name" value="ENZYMATIC POLYPROTEIN-RELATED"/>
    <property type="match status" value="1"/>
</dbReference>
<dbReference type="EC" id="2.7.7.49" evidence="1"/>
<evidence type="ECO:0000256" key="1">
    <source>
        <dbReference type="ARBA" id="ARBA00012493"/>
    </source>
</evidence>
<feature type="domain" description="Reverse transcriptase RNase H-like" evidence="10">
    <location>
        <begin position="409"/>
        <end position="507"/>
    </location>
</feature>
<name>A0A803N8Q4_CHEQI</name>
<dbReference type="CDD" id="cd09274">
    <property type="entry name" value="RNase_HI_RT_Ty3"/>
    <property type="match status" value="1"/>
</dbReference>
<dbReference type="OMA" id="SEMWAMI"/>
<dbReference type="InterPro" id="IPR043502">
    <property type="entry name" value="DNA/RNA_pol_sf"/>
</dbReference>
<evidence type="ECO:0000256" key="4">
    <source>
        <dbReference type="ARBA" id="ARBA00022722"/>
    </source>
</evidence>
<evidence type="ECO:0000256" key="2">
    <source>
        <dbReference type="ARBA" id="ARBA00022679"/>
    </source>
</evidence>
<keyword evidence="4" id="KW-0540">Nuclease</keyword>
<dbReference type="GO" id="GO:0016787">
    <property type="term" value="F:hydrolase activity"/>
    <property type="evidence" value="ECO:0007669"/>
    <property type="project" value="UniProtKB-KW"/>
</dbReference>
<dbReference type="InterPro" id="IPR041373">
    <property type="entry name" value="RT_RNaseH"/>
</dbReference>
<protein>
    <recommendedName>
        <fullName evidence="1">RNA-directed DNA polymerase</fullName>
        <ecNumber evidence="1">2.7.7.49</ecNumber>
    </recommendedName>
</protein>
<dbReference type="FunFam" id="3.30.70.270:FF:000115">
    <property type="entry name" value="Polyprotein of retroviral origin, putative"/>
    <property type="match status" value="1"/>
</dbReference>
<dbReference type="Pfam" id="PF13975">
    <property type="entry name" value="gag-asp_proteas"/>
    <property type="match status" value="1"/>
</dbReference>
<keyword evidence="2" id="KW-0808">Transferase</keyword>
<dbReference type="GO" id="GO:0004519">
    <property type="term" value="F:endonuclease activity"/>
    <property type="evidence" value="ECO:0007669"/>
    <property type="project" value="UniProtKB-KW"/>
</dbReference>
<feature type="region of interest" description="Disordered" evidence="8">
    <location>
        <begin position="111"/>
        <end position="134"/>
    </location>
</feature>
<accession>A0A803N8Q4</accession>
<dbReference type="SUPFAM" id="SSF50630">
    <property type="entry name" value="Acid proteases"/>
    <property type="match status" value="1"/>
</dbReference>
<dbReference type="Gene3D" id="2.40.70.10">
    <property type="entry name" value="Acid Proteases"/>
    <property type="match status" value="1"/>
</dbReference>
<feature type="domain" description="Retrotransposon gag" evidence="9">
    <location>
        <begin position="1"/>
        <end position="63"/>
    </location>
</feature>
<evidence type="ECO:0000256" key="7">
    <source>
        <dbReference type="ARBA" id="ARBA00022918"/>
    </source>
</evidence>
<dbReference type="Proteomes" id="UP000596660">
    <property type="component" value="Unplaced"/>
</dbReference>
<dbReference type="Pfam" id="PF17917">
    <property type="entry name" value="RT_RNaseH"/>
    <property type="match status" value="1"/>
</dbReference>
<feature type="compositionally biased region" description="Acidic residues" evidence="8">
    <location>
        <begin position="116"/>
        <end position="131"/>
    </location>
</feature>
<dbReference type="SUPFAM" id="SSF56672">
    <property type="entry name" value="DNA/RNA polymerases"/>
    <property type="match status" value="1"/>
</dbReference>